<reference evidence="7" key="1">
    <citation type="submission" date="2016-06" db="UniProtKB">
        <authorList>
            <consortium name="WormBaseParasite"/>
        </authorList>
    </citation>
    <scope>IDENTIFICATION</scope>
</reference>
<feature type="transmembrane region" description="Helical" evidence="3">
    <location>
        <begin position="23"/>
        <end position="49"/>
    </location>
</feature>
<keyword evidence="6" id="KW-1185">Reference proteome</keyword>
<dbReference type="AlphaFoldDB" id="A0A183DY95"/>
<evidence type="ECO:0000313" key="7">
    <source>
        <dbReference type="WBParaSite" id="GPUH_0001370101-mRNA-1"/>
    </source>
</evidence>
<dbReference type="PANTHER" id="PTHR24637">
    <property type="entry name" value="COLLAGEN"/>
    <property type="match status" value="1"/>
</dbReference>
<keyword evidence="3" id="KW-0472">Membrane</keyword>
<name>A0A183DY95_9BILA</name>
<reference evidence="5 6" key="2">
    <citation type="submission" date="2018-11" db="EMBL/GenBank/DDBJ databases">
        <authorList>
            <consortium name="Pathogen Informatics"/>
        </authorList>
    </citation>
    <scope>NUCLEOTIDE SEQUENCE [LARGE SCALE GENOMIC DNA]</scope>
</reference>
<organism evidence="7">
    <name type="scientific">Gongylonema pulchrum</name>
    <dbReference type="NCBI Taxonomy" id="637853"/>
    <lineage>
        <taxon>Eukaryota</taxon>
        <taxon>Metazoa</taxon>
        <taxon>Ecdysozoa</taxon>
        <taxon>Nematoda</taxon>
        <taxon>Chromadorea</taxon>
        <taxon>Rhabditida</taxon>
        <taxon>Spirurina</taxon>
        <taxon>Spiruromorpha</taxon>
        <taxon>Spiruroidea</taxon>
        <taxon>Gongylonematidae</taxon>
        <taxon>Gongylonema</taxon>
    </lineage>
</organism>
<keyword evidence="3" id="KW-0812">Transmembrane</keyword>
<evidence type="ECO:0000259" key="4">
    <source>
        <dbReference type="SMART" id="SM01088"/>
    </source>
</evidence>
<dbReference type="Pfam" id="PF01391">
    <property type="entry name" value="Collagen"/>
    <property type="match status" value="1"/>
</dbReference>
<evidence type="ECO:0000313" key="5">
    <source>
        <dbReference type="EMBL" id="VDN22786.1"/>
    </source>
</evidence>
<dbReference type="Proteomes" id="UP000271098">
    <property type="component" value="Unassembled WGS sequence"/>
</dbReference>
<dbReference type="InterPro" id="IPR002486">
    <property type="entry name" value="Col_cuticle_N"/>
</dbReference>
<feature type="domain" description="Nematode cuticle collagen N-terminal" evidence="4">
    <location>
        <begin position="22"/>
        <end position="74"/>
    </location>
</feature>
<evidence type="ECO:0000256" key="1">
    <source>
        <dbReference type="ARBA" id="ARBA00022737"/>
    </source>
</evidence>
<evidence type="ECO:0000256" key="3">
    <source>
        <dbReference type="SAM" id="Phobius"/>
    </source>
</evidence>
<dbReference type="InterPro" id="IPR008160">
    <property type="entry name" value="Collagen"/>
</dbReference>
<keyword evidence="3" id="KW-1133">Transmembrane helix</keyword>
<accession>A0A183DY95</accession>
<dbReference type="Pfam" id="PF01484">
    <property type="entry name" value="Col_cuticle_N"/>
    <property type="match status" value="1"/>
</dbReference>
<sequence length="231" mass="24696">MDESVRNLAVLEKQRQAVRLKKIAFFGVAISTAATVCSVIVIPLLYYYIQVIQTTLTDEVEFCRQRSGRMWQEFIFTEETLGLRQRRFRRGRRQTSPEYYVATAKEELATASLSYDQPDFLPASPGVHPPAPEPECCSCGIGEAGPVGRPGIPGDPGLPGPAGPAGRPGVRGSPGVKGRKGAPGEVHDMPGRKGMPGQRGAPGRPGPDGPNGDDGQDGLQGPPGPQYSFDI</sequence>
<dbReference type="GO" id="GO:0042302">
    <property type="term" value="F:structural constituent of cuticle"/>
    <property type="evidence" value="ECO:0007669"/>
    <property type="project" value="InterPro"/>
</dbReference>
<dbReference type="PANTHER" id="PTHR24637:SF388">
    <property type="entry name" value="NEMATODE CUTICLE COLLAGEN N-TERMINAL DOMAIN-CONTAINING PROTEIN"/>
    <property type="match status" value="1"/>
</dbReference>
<feature type="region of interest" description="Disordered" evidence="2">
    <location>
        <begin position="147"/>
        <end position="231"/>
    </location>
</feature>
<feature type="compositionally biased region" description="Low complexity" evidence="2">
    <location>
        <begin position="164"/>
        <end position="176"/>
    </location>
</feature>
<dbReference type="EMBL" id="UYRT01080457">
    <property type="protein sequence ID" value="VDN22786.1"/>
    <property type="molecule type" value="Genomic_DNA"/>
</dbReference>
<gene>
    <name evidence="5" type="ORF">GPUH_LOCUS13686</name>
</gene>
<evidence type="ECO:0000313" key="6">
    <source>
        <dbReference type="Proteomes" id="UP000271098"/>
    </source>
</evidence>
<dbReference type="SMART" id="SM01088">
    <property type="entry name" value="Col_cuticle_N"/>
    <property type="match status" value="1"/>
</dbReference>
<evidence type="ECO:0000256" key="2">
    <source>
        <dbReference type="SAM" id="MobiDB-lite"/>
    </source>
</evidence>
<proteinExistence type="predicted"/>
<dbReference type="OrthoDB" id="5862458at2759"/>
<protein>
    <submittedName>
        <fullName evidence="7">Col_cuticle_N domain-containing protein</fullName>
    </submittedName>
</protein>
<keyword evidence="1" id="KW-0677">Repeat</keyword>
<dbReference type="WBParaSite" id="GPUH_0001370101-mRNA-1">
    <property type="protein sequence ID" value="GPUH_0001370101-mRNA-1"/>
    <property type="gene ID" value="GPUH_0001370101"/>
</dbReference>